<sequence length="224" mass="25598">MVLFFKSRTRTIISAEDNLDHQKELKNDSNNAAEECKTLTVWRKSLLFSCEGFTVFGSDGSLVYRVDNYTGRGRRPDQLILMDGSGMPVLTMFRRKKLGLIDSWLIYEGEVDDHSNKKKKKAKKPIFCVKKSLNILQANLNALAYVYRGMSDKRHYCYVVEGSYTHRSCKVLDESRRVVAEIKRKEAIIGGVSFGLEVFNLIVQPEFDSGFAMALILLLDQMFT</sequence>
<evidence type="ECO:0000313" key="2">
    <source>
        <dbReference type="EMBL" id="KAL3499292.1"/>
    </source>
</evidence>
<keyword evidence="3" id="KW-1185">Reference proteome</keyword>
<evidence type="ECO:0008006" key="4">
    <source>
        <dbReference type="Google" id="ProtNLM"/>
    </source>
</evidence>
<dbReference type="InterPro" id="IPR025659">
    <property type="entry name" value="Tubby-like_C"/>
</dbReference>
<dbReference type="AlphaFoldDB" id="A0ABD2Y0H1"/>
<accession>A0ABD2Y0H1</accession>
<dbReference type="Pfam" id="PF04525">
    <property type="entry name" value="LOR"/>
    <property type="match status" value="1"/>
</dbReference>
<gene>
    <name evidence="2" type="ORF">ACH5RR_038385</name>
</gene>
<proteinExistence type="inferred from homology"/>
<organism evidence="2 3">
    <name type="scientific">Cinchona calisaya</name>
    <dbReference type="NCBI Taxonomy" id="153742"/>
    <lineage>
        <taxon>Eukaryota</taxon>
        <taxon>Viridiplantae</taxon>
        <taxon>Streptophyta</taxon>
        <taxon>Embryophyta</taxon>
        <taxon>Tracheophyta</taxon>
        <taxon>Spermatophyta</taxon>
        <taxon>Magnoliopsida</taxon>
        <taxon>eudicotyledons</taxon>
        <taxon>Gunneridae</taxon>
        <taxon>Pentapetalae</taxon>
        <taxon>asterids</taxon>
        <taxon>lamiids</taxon>
        <taxon>Gentianales</taxon>
        <taxon>Rubiaceae</taxon>
        <taxon>Cinchonoideae</taxon>
        <taxon>Cinchoneae</taxon>
        <taxon>Cinchona</taxon>
    </lineage>
</organism>
<evidence type="ECO:0000313" key="3">
    <source>
        <dbReference type="Proteomes" id="UP001630127"/>
    </source>
</evidence>
<name>A0ABD2Y0H1_9GENT</name>
<dbReference type="SUPFAM" id="SSF54518">
    <property type="entry name" value="Tubby C-terminal domain-like"/>
    <property type="match status" value="1"/>
</dbReference>
<dbReference type="EMBL" id="JBJUIK010000016">
    <property type="protein sequence ID" value="KAL3499292.1"/>
    <property type="molecule type" value="Genomic_DNA"/>
</dbReference>
<dbReference type="Gene3D" id="2.40.160.200">
    <property type="entry name" value="LURP1-related"/>
    <property type="match status" value="1"/>
</dbReference>
<dbReference type="PANTHER" id="PTHR31087:SF14">
    <property type="entry name" value="PROTEIN LURP-ONE-RELATED 17"/>
    <property type="match status" value="1"/>
</dbReference>
<dbReference type="InterPro" id="IPR038595">
    <property type="entry name" value="LOR_sf"/>
</dbReference>
<comment type="caution">
    <text evidence="2">The sequence shown here is derived from an EMBL/GenBank/DDBJ whole genome shotgun (WGS) entry which is preliminary data.</text>
</comment>
<comment type="similarity">
    <text evidence="1">Belongs to the LOR family.</text>
</comment>
<dbReference type="PANTHER" id="PTHR31087">
    <property type="match status" value="1"/>
</dbReference>
<protein>
    <recommendedName>
        <fullName evidence="4">Protein LURP-one-related 17</fullName>
    </recommendedName>
</protein>
<evidence type="ECO:0000256" key="1">
    <source>
        <dbReference type="ARBA" id="ARBA00005437"/>
    </source>
</evidence>
<dbReference type="Proteomes" id="UP001630127">
    <property type="component" value="Unassembled WGS sequence"/>
</dbReference>
<dbReference type="InterPro" id="IPR007612">
    <property type="entry name" value="LOR"/>
</dbReference>
<reference evidence="2 3" key="1">
    <citation type="submission" date="2024-11" db="EMBL/GenBank/DDBJ databases">
        <title>A near-complete genome assembly of Cinchona calisaya.</title>
        <authorList>
            <person name="Lian D.C."/>
            <person name="Zhao X.W."/>
            <person name="Wei L."/>
        </authorList>
    </citation>
    <scope>NUCLEOTIDE SEQUENCE [LARGE SCALE GENOMIC DNA]</scope>
    <source>
        <tissue evidence="2">Nenye</tissue>
    </source>
</reference>